<evidence type="ECO:0000256" key="6">
    <source>
        <dbReference type="SAM" id="Phobius"/>
    </source>
</evidence>
<evidence type="ECO:0000259" key="7">
    <source>
        <dbReference type="Pfam" id="PF10277"/>
    </source>
</evidence>
<feature type="domain" description="CWH43-like N-terminal" evidence="7">
    <location>
        <begin position="73"/>
        <end position="298"/>
    </location>
</feature>
<keyword evidence="3 6" id="KW-0812">Transmembrane</keyword>
<dbReference type="PANTHER" id="PTHR21324:SF2">
    <property type="entry name" value="EG:22E5.9 PROTEIN"/>
    <property type="match status" value="1"/>
</dbReference>
<evidence type="ECO:0000256" key="3">
    <source>
        <dbReference type="ARBA" id="ARBA00022692"/>
    </source>
</evidence>
<feature type="transmembrane region" description="Helical" evidence="6">
    <location>
        <begin position="164"/>
        <end position="182"/>
    </location>
</feature>
<evidence type="ECO:0000256" key="4">
    <source>
        <dbReference type="ARBA" id="ARBA00022989"/>
    </source>
</evidence>
<feature type="transmembrane region" description="Helical" evidence="6">
    <location>
        <begin position="370"/>
        <end position="393"/>
    </location>
</feature>
<keyword evidence="9" id="KW-1185">Reference proteome</keyword>
<evidence type="ECO:0000256" key="1">
    <source>
        <dbReference type="ARBA" id="ARBA00004127"/>
    </source>
</evidence>
<name>A0A182QG89_9DIPT</name>
<keyword evidence="4 6" id="KW-1133">Transmembrane helix</keyword>
<feature type="transmembrane region" description="Helical" evidence="6">
    <location>
        <begin position="227"/>
        <end position="252"/>
    </location>
</feature>
<reference evidence="8" key="2">
    <citation type="submission" date="2020-05" db="UniProtKB">
        <authorList>
            <consortium name="EnsemblMetazoa"/>
        </authorList>
    </citation>
    <scope>IDENTIFICATION</scope>
    <source>
        <strain evidence="8">FAR1</strain>
    </source>
</reference>
<accession>A0A182QG89</accession>
<dbReference type="EnsemblMetazoa" id="AFAF009554-RA">
    <property type="protein sequence ID" value="AFAF009554-PA"/>
    <property type="gene ID" value="AFAF009554"/>
</dbReference>
<dbReference type="EMBL" id="AXCN02001376">
    <property type="status" value="NOT_ANNOTATED_CDS"/>
    <property type="molecule type" value="Genomic_DNA"/>
</dbReference>
<organism evidence="8 9">
    <name type="scientific">Anopheles farauti</name>
    <dbReference type="NCBI Taxonomy" id="69004"/>
    <lineage>
        <taxon>Eukaryota</taxon>
        <taxon>Metazoa</taxon>
        <taxon>Ecdysozoa</taxon>
        <taxon>Arthropoda</taxon>
        <taxon>Hexapoda</taxon>
        <taxon>Insecta</taxon>
        <taxon>Pterygota</taxon>
        <taxon>Neoptera</taxon>
        <taxon>Endopterygota</taxon>
        <taxon>Diptera</taxon>
        <taxon>Nematocera</taxon>
        <taxon>Culicoidea</taxon>
        <taxon>Culicidae</taxon>
        <taxon>Anophelinae</taxon>
        <taxon>Anopheles</taxon>
    </lineage>
</organism>
<dbReference type="GO" id="GO:0012505">
    <property type="term" value="C:endomembrane system"/>
    <property type="evidence" value="ECO:0007669"/>
    <property type="project" value="UniProtKB-SubCell"/>
</dbReference>
<dbReference type="Proteomes" id="UP000075886">
    <property type="component" value="Unassembled WGS sequence"/>
</dbReference>
<dbReference type="InterPro" id="IPR050911">
    <property type="entry name" value="DRAM/TMEM150_Autophagy_Mod"/>
</dbReference>
<dbReference type="InterPro" id="IPR019402">
    <property type="entry name" value="CWH43_N"/>
</dbReference>
<comment type="similarity">
    <text evidence="2">Belongs to the DRAM/TMEM150 family.</text>
</comment>
<dbReference type="AlphaFoldDB" id="A0A182QG89"/>
<feature type="transmembrane region" description="Helical" evidence="6">
    <location>
        <begin position="73"/>
        <end position="100"/>
    </location>
</feature>
<comment type="subcellular location">
    <subcellularLocation>
        <location evidence="1">Endomembrane system</location>
        <topology evidence="1">Multi-pass membrane protein</topology>
    </subcellularLocation>
</comment>
<evidence type="ECO:0000256" key="2">
    <source>
        <dbReference type="ARBA" id="ARBA00006565"/>
    </source>
</evidence>
<protein>
    <recommendedName>
        <fullName evidence="7">CWH43-like N-terminal domain-containing protein</fullName>
    </recommendedName>
</protein>
<feature type="transmembrane region" description="Helical" evidence="6">
    <location>
        <begin position="188"/>
        <end position="207"/>
    </location>
</feature>
<proteinExistence type="inferred from homology"/>
<feature type="transmembrane region" description="Helical" evidence="6">
    <location>
        <begin position="120"/>
        <end position="140"/>
    </location>
</feature>
<evidence type="ECO:0000313" key="8">
    <source>
        <dbReference type="EnsemblMetazoa" id="AFAF009554-PA"/>
    </source>
</evidence>
<dbReference type="VEuPathDB" id="VectorBase:AFAF009554"/>
<reference evidence="9" key="1">
    <citation type="submission" date="2014-01" db="EMBL/GenBank/DDBJ databases">
        <title>The Genome Sequence of Anopheles farauti FAR1 (V2).</title>
        <authorList>
            <consortium name="The Broad Institute Genomics Platform"/>
            <person name="Neafsey D.E."/>
            <person name="Besansky N."/>
            <person name="Howell P."/>
            <person name="Walton C."/>
            <person name="Young S.K."/>
            <person name="Zeng Q."/>
            <person name="Gargeya S."/>
            <person name="Fitzgerald M."/>
            <person name="Haas B."/>
            <person name="Abouelleil A."/>
            <person name="Allen A.W."/>
            <person name="Alvarado L."/>
            <person name="Arachchi H.M."/>
            <person name="Berlin A.M."/>
            <person name="Chapman S.B."/>
            <person name="Gainer-Dewar J."/>
            <person name="Goldberg J."/>
            <person name="Griggs A."/>
            <person name="Gujja S."/>
            <person name="Hansen M."/>
            <person name="Howarth C."/>
            <person name="Imamovic A."/>
            <person name="Ireland A."/>
            <person name="Larimer J."/>
            <person name="McCowan C."/>
            <person name="Murphy C."/>
            <person name="Pearson M."/>
            <person name="Poon T.W."/>
            <person name="Priest M."/>
            <person name="Roberts A."/>
            <person name="Saif S."/>
            <person name="Shea T."/>
            <person name="Sisk P."/>
            <person name="Sykes S."/>
            <person name="Wortman J."/>
            <person name="Nusbaum C."/>
            <person name="Birren B."/>
        </authorList>
    </citation>
    <scope>NUCLEOTIDE SEQUENCE [LARGE SCALE GENOMIC DNA]</scope>
    <source>
        <strain evidence="9">FAR1</strain>
    </source>
</reference>
<dbReference type="Pfam" id="PF10277">
    <property type="entry name" value="Frag1"/>
    <property type="match status" value="1"/>
</dbReference>
<keyword evidence="5 6" id="KW-0472">Membrane</keyword>
<feature type="transmembrane region" description="Helical" evidence="6">
    <location>
        <begin position="272"/>
        <end position="290"/>
    </location>
</feature>
<sequence>MSQLHELFACASFRSLSPDGKCPTGTRCSLIKDAFVFFCVARTEQQRTLREAVSFSPIKVHPYARRHITMSKLYLLPIAVFLLFNFTFIGTYIAAVLQGHVVPTVPYISDAATYSPESCVFGQFINIGCVLLGITIYVRYRQIQELSFRHSDVRQALGRCNETALWIGIGSCLGISIVGNFQETNVRIAHYVGAFLSFGFGTVYFWIQSYISYYIQPYMGSMQKANLRMGLSVICTVFFIIVAVTGVISHILFRGTDPRKWYPSDGGWEYHVASSISEWIVATAFCFYVLTFTDEFRTMQLDHPPLILLEVDSSRLYEPVIAPADPPVAVISPSDDTDLTRLCRLCSAPVRVGNRPGRTRPIAAASGTKLSAVTLSLMLVALLDALHSFTVFLTDSLPQNLL</sequence>
<dbReference type="PANTHER" id="PTHR21324">
    <property type="entry name" value="FASTING-INDUCIBLE INTEGRAL MEMBRANE PROTEIN TM6P1-RELATED"/>
    <property type="match status" value="1"/>
</dbReference>
<evidence type="ECO:0000256" key="5">
    <source>
        <dbReference type="ARBA" id="ARBA00023136"/>
    </source>
</evidence>
<evidence type="ECO:0000313" key="9">
    <source>
        <dbReference type="Proteomes" id="UP000075886"/>
    </source>
</evidence>